<dbReference type="VEuPathDB" id="TriTrypDB:LPAL13_270012800"/>
<evidence type="ECO:0000313" key="3">
    <source>
        <dbReference type="EMBL" id="AIN99442.1"/>
    </source>
</evidence>
<sequence length="467" mass="54442">MVDYHLPALTATNGKKPIPSPKKKTDDHILCQEYAGYIAQLRGLLEETTGQPPAGVRTAEVERRIALIQSALEEVERLNANTRWRIEHDKAQRVLDTYKRRINAEEEAEKRLQDAEKQRTAQLEEARSLQLAYYKNRNDRIEAKAHQCRAHNEQMQEQTVMKASSKEERRTRNLANLDAERQRTQKELHDREQARQDYARKLRERQAAKDAQTLAEKARLAEIRRQEREAKLCAICESKRSKWMAKKEASSSKSVVVWKNGEAILETKLKDHNDLVEELEQRRLQQESRYAEEKAELEAYIQQRRQIHAVRQERQRENLRKLVDKRVTRGVEIVKAAEEKKERAEQAKERQVMQYVKAGKLLDESVRLHRERVQRLQDRRTNESLAQHYRRWNHRAARIMEELHDAMAEEETRIKAEAEQHGAAATNQRGSAAYADNQCSWGSGPHVAAPQHGYQIVSLPSPTEFAV</sequence>
<dbReference type="Proteomes" id="UP000063063">
    <property type="component" value="Chromosome 27"/>
</dbReference>
<protein>
    <submittedName>
        <fullName evidence="3">Uncharacterized protein</fullName>
    </submittedName>
</protein>
<evidence type="ECO:0000313" key="4">
    <source>
        <dbReference type="Proteomes" id="UP000063063"/>
    </source>
</evidence>
<organism evidence="3 4">
    <name type="scientific">Leishmania panamensis</name>
    <dbReference type="NCBI Taxonomy" id="5679"/>
    <lineage>
        <taxon>Eukaryota</taxon>
        <taxon>Discoba</taxon>
        <taxon>Euglenozoa</taxon>
        <taxon>Kinetoplastea</taxon>
        <taxon>Metakinetoplastina</taxon>
        <taxon>Trypanosomatida</taxon>
        <taxon>Trypanosomatidae</taxon>
        <taxon>Leishmaniinae</taxon>
        <taxon>Leishmania</taxon>
        <taxon>Leishmania guyanensis species complex</taxon>
    </lineage>
</organism>
<evidence type="ECO:0000256" key="1">
    <source>
        <dbReference type="SAM" id="Coils"/>
    </source>
</evidence>
<evidence type="ECO:0000256" key="2">
    <source>
        <dbReference type="SAM" id="MobiDB-lite"/>
    </source>
</evidence>
<keyword evidence="4" id="KW-1185">Reference proteome</keyword>
<dbReference type="GeneID" id="22576236"/>
<feature type="coiled-coil region" evidence="1">
    <location>
        <begin position="262"/>
        <end position="303"/>
    </location>
</feature>
<dbReference type="eggNOG" id="ENOG502S5A8">
    <property type="taxonomic scope" value="Eukaryota"/>
</dbReference>
<dbReference type="KEGG" id="lpan:LPMP_270600"/>
<gene>
    <name evidence="3" type="ORF">LPMP_270600</name>
</gene>
<keyword evidence="1" id="KW-0175">Coiled coil</keyword>
<name>A0A088RTF9_LEIPA</name>
<dbReference type="EMBL" id="CP009396">
    <property type="protein sequence ID" value="AIN99442.1"/>
    <property type="molecule type" value="Genomic_DNA"/>
</dbReference>
<proteinExistence type="predicted"/>
<dbReference type="VEuPathDB" id="TriTrypDB:LPMP_270600"/>
<dbReference type="OrthoDB" id="273496at2759"/>
<reference evidence="3 4" key="1">
    <citation type="journal article" date="2015" name="Sci. Rep.">
        <title>The genome of Leishmania panamensis: insights into genomics of the L. (Viannia) subgenus.</title>
        <authorList>
            <person name="Llanes A."/>
            <person name="Restrepo C.M."/>
            <person name="Vecchio G.D."/>
            <person name="Anguizola F.J."/>
            <person name="Lleonart R."/>
        </authorList>
    </citation>
    <scope>NUCLEOTIDE SEQUENCE [LARGE SCALE GENOMIC DNA]</scope>
    <source>
        <strain evidence="3 4">MHOM/PA/94/PSC-1</strain>
    </source>
</reference>
<dbReference type="RefSeq" id="XP_010700149.1">
    <property type="nucleotide sequence ID" value="XM_010701847.1"/>
</dbReference>
<feature type="region of interest" description="Disordered" evidence="2">
    <location>
        <begin position="152"/>
        <end position="176"/>
    </location>
</feature>
<dbReference type="AlphaFoldDB" id="A0A088RTF9"/>
<accession>A0A088RTF9</accession>